<dbReference type="SFLD" id="SFLDS00003">
    <property type="entry name" value="Haloacid_Dehalogenase"/>
    <property type="match status" value="1"/>
</dbReference>
<dbReference type="InterPro" id="IPR036412">
    <property type="entry name" value="HAD-like_sf"/>
</dbReference>
<reference evidence="1 2" key="1">
    <citation type="submission" date="2019-03" db="EMBL/GenBank/DDBJ databases">
        <title>Genomic Encyclopedia of Type Strains, Phase IV (KMG-IV): sequencing the most valuable type-strain genomes for metagenomic binning, comparative biology and taxonomic classification.</title>
        <authorList>
            <person name="Goeker M."/>
        </authorList>
    </citation>
    <scope>NUCLEOTIDE SEQUENCE [LARGE SCALE GENOMIC DNA]</scope>
    <source>
        <strain evidence="1 2">DSM 28559</strain>
    </source>
</reference>
<dbReference type="NCBIfam" id="TIGR01484">
    <property type="entry name" value="HAD-SF-IIB"/>
    <property type="match status" value="1"/>
</dbReference>
<dbReference type="InterPro" id="IPR023214">
    <property type="entry name" value="HAD_sf"/>
</dbReference>
<dbReference type="SFLD" id="SFLDG01140">
    <property type="entry name" value="C2.B:_Phosphomannomutase_and_P"/>
    <property type="match status" value="1"/>
</dbReference>
<accession>A0A4R2L632</accession>
<dbReference type="SUPFAM" id="SSF56784">
    <property type="entry name" value="HAD-like"/>
    <property type="match status" value="1"/>
</dbReference>
<dbReference type="InterPro" id="IPR006379">
    <property type="entry name" value="HAD-SF_hydro_IIB"/>
</dbReference>
<proteinExistence type="predicted"/>
<name>A0A4R2L632_9FIRM</name>
<evidence type="ECO:0000313" key="2">
    <source>
        <dbReference type="Proteomes" id="UP000295711"/>
    </source>
</evidence>
<dbReference type="EMBL" id="SLXA01000015">
    <property type="protein sequence ID" value="TCO82864.1"/>
    <property type="molecule type" value="Genomic_DNA"/>
</dbReference>
<dbReference type="InterPro" id="IPR000150">
    <property type="entry name" value="Cof"/>
</dbReference>
<gene>
    <name evidence="1" type="ORF">EV212_11545</name>
</gene>
<dbReference type="PANTHER" id="PTHR10000">
    <property type="entry name" value="PHOSPHOSERINE PHOSPHATASE"/>
    <property type="match status" value="1"/>
</dbReference>
<dbReference type="Gene3D" id="3.30.1240.10">
    <property type="match status" value="1"/>
</dbReference>
<keyword evidence="1" id="KW-0378">Hydrolase</keyword>
<protein>
    <submittedName>
        <fullName evidence="1">Cof subfamily protein (Haloacid dehalogenase superfamily)/HAD superfamily hydrolase (TIGR01484 family)</fullName>
    </submittedName>
</protein>
<dbReference type="GO" id="GO:0016791">
    <property type="term" value="F:phosphatase activity"/>
    <property type="evidence" value="ECO:0007669"/>
    <property type="project" value="UniProtKB-ARBA"/>
</dbReference>
<keyword evidence="2" id="KW-1185">Reference proteome</keyword>
<dbReference type="Gene3D" id="3.40.50.1000">
    <property type="entry name" value="HAD superfamily/HAD-like"/>
    <property type="match status" value="1"/>
</dbReference>
<dbReference type="NCBIfam" id="TIGR00099">
    <property type="entry name" value="Cof-subfamily"/>
    <property type="match status" value="1"/>
</dbReference>
<dbReference type="GO" id="GO:0005829">
    <property type="term" value="C:cytosol"/>
    <property type="evidence" value="ECO:0007669"/>
    <property type="project" value="TreeGrafter"/>
</dbReference>
<dbReference type="AlphaFoldDB" id="A0A4R2L632"/>
<dbReference type="GO" id="GO:0000287">
    <property type="term" value="F:magnesium ion binding"/>
    <property type="evidence" value="ECO:0007669"/>
    <property type="project" value="TreeGrafter"/>
</dbReference>
<dbReference type="Pfam" id="PF08282">
    <property type="entry name" value="Hydrolase_3"/>
    <property type="match status" value="1"/>
</dbReference>
<comment type="caution">
    <text evidence="1">The sequence shown here is derived from an EMBL/GenBank/DDBJ whole genome shotgun (WGS) entry which is preliminary data.</text>
</comment>
<dbReference type="RefSeq" id="WP_132093670.1">
    <property type="nucleotide sequence ID" value="NZ_JANKAQ010000006.1"/>
</dbReference>
<dbReference type="OrthoDB" id="9810101at2"/>
<organism evidence="1 2">
    <name type="scientific">Frisingicoccus caecimuris</name>
    <dbReference type="NCBI Taxonomy" id="1796636"/>
    <lineage>
        <taxon>Bacteria</taxon>
        <taxon>Bacillati</taxon>
        <taxon>Bacillota</taxon>
        <taxon>Clostridia</taxon>
        <taxon>Lachnospirales</taxon>
        <taxon>Lachnospiraceae</taxon>
        <taxon>Frisingicoccus</taxon>
    </lineage>
</organism>
<evidence type="ECO:0000313" key="1">
    <source>
        <dbReference type="EMBL" id="TCO82864.1"/>
    </source>
</evidence>
<sequence length="281" mass="31337">MEKKIIFLDIDGTLMDFEGQLPESAKRALCQAKAEGHRLVLCTGRVKAQIYPELLKMNFDGIIASAGAYIECDGQEIYRHVVEKDKLTRLIEYFENTRTTYMLQAKEGVFMTERSRTAMAGHFIHMGMTEEKMEKVMVADVFLREKLCDCDGVEKMAYYDAPVSMAKIQEALGDYFRVEGASYKSGEGSNGEITCAGENKATGIRRYVAHIGGDMKDTISIGDGPNDMEMLAETAVSIAMGNADSGLKTMADFVTDDVDQDGLWKAFKWIREVPTSKAQFM</sequence>
<dbReference type="PANTHER" id="PTHR10000:SF25">
    <property type="entry name" value="PHOSPHATASE YKRA-RELATED"/>
    <property type="match status" value="1"/>
</dbReference>
<dbReference type="Proteomes" id="UP000295711">
    <property type="component" value="Unassembled WGS sequence"/>
</dbReference>